<evidence type="ECO:0000256" key="3">
    <source>
        <dbReference type="ARBA" id="ARBA00023186"/>
    </source>
</evidence>
<dbReference type="PRINTS" id="PR00625">
    <property type="entry name" value="JDOMAIN"/>
</dbReference>
<keyword evidence="3" id="KW-0143">Chaperone</keyword>
<feature type="domain" description="J" evidence="5">
    <location>
        <begin position="12"/>
        <end position="80"/>
    </location>
</feature>
<evidence type="ECO:0000256" key="2">
    <source>
        <dbReference type="ARBA" id="ARBA00023136"/>
    </source>
</evidence>
<dbReference type="InterPro" id="IPR018253">
    <property type="entry name" value="DnaJ_domain_CS"/>
</dbReference>
<dbReference type="PROSITE" id="PS50076">
    <property type="entry name" value="DNAJ_2"/>
    <property type="match status" value="1"/>
</dbReference>
<dbReference type="Pfam" id="PF22774">
    <property type="entry name" value="DNAJC11_beta-barrel"/>
    <property type="match status" value="1"/>
</dbReference>
<organism evidence="6 7">
    <name type="scientific">Auxenochlorella protothecoides</name>
    <name type="common">Green microalga</name>
    <name type="synonym">Chlorella protothecoides</name>
    <dbReference type="NCBI Taxonomy" id="3075"/>
    <lineage>
        <taxon>Eukaryota</taxon>
        <taxon>Viridiplantae</taxon>
        <taxon>Chlorophyta</taxon>
        <taxon>core chlorophytes</taxon>
        <taxon>Trebouxiophyceae</taxon>
        <taxon>Chlorellales</taxon>
        <taxon>Chlorellaceae</taxon>
        <taxon>Auxenochlorella</taxon>
    </lineage>
</organism>
<gene>
    <name evidence="6" type="ORF">F751_4952</name>
</gene>
<dbReference type="Pfam" id="PF00226">
    <property type="entry name" value="DnaJ"/>
    <property type="match status" value="1"/>
</dbReference>
<dbReference type="Pfam" id="PF11875">
    <property type="entry name" value="DnaJ-like_C11_C"/>
    <property type="match status" value="1"/>
</dbReference>
<keyword evidence="7" id="KW-1185">Reference proteome</keyword>
<evidence type="ECO:0000256" key="1">
    <source>
        <dbReference type="ARBA" id="ARBA00004370"/>
    </source>
</evidence>
<sequence length="626" mass="67250">MAAASSHTEDQSLYAALGVGPTASEDDIRRAYRALATSLHPDKTQDPERRDDAAQLFTIIQEAYEVLSNPDKRDIYDVYGKEGLAAGLELGERVKNKDDLRKEWEQFRERQETARIDSQVNYRGAYIFRADASALVKPYSKVASRIPELTTVYMTSGVDIPVDTRDWGVLAADQDIVHLGGLVNVRKNVGGGSFLAGYKRVYSDYTTLDVNAAVGLKSLFSVSSGVQLSPHAQANLTATWQPDEGVGLQLVTTRQLSKTLQGEYSWVIGPETAAGMSLGITRRMEKLLLTGRVEVGAVTGFVGRVARRMGEKTTARAGVRLGPASAEVDVGGQRTLSELATGGLSIVTGPQGIVLKLRYNRAGHMFEFPILLSPLLDWNILAAAYCLPPLLYYVGKEWVVGPLARGIQSRRLRLRQQEEAATIRAALAQAAAAAQLLGPVAERRAQREASQDGLVIALALYGASSEVEAEAARRISLSSSAATEQETEATSPRREPAVGVVESTADEQESGMGPGGSQEPPVPVAANPELEERPPSPVADVTVAVQYLVEAGKAVFHKGYTKAGLIGFCDPAPGTEKTLLVLFSYRGRCFRATLADTEGGILPARGDVARDGDEAAFIAAAPARWR</sequence>
<dbReference type="GO" id="GO:0042407">
    <property type="term" value="P:cristae formation"/>
    <property type="evidence" value="ECO:0007669"/>
    <property type="project" value="TreeGrafter"/>
</dbReference>
<dbReference type="SMART" id="SM00271">
    <property type="entry name" value="DnaJ"/>
    <property type="match status" value="1"/>
</dbReference>
<dbReference type="EMBL" id="KL662137">
    <property type="protein sequence ID" value="KFM26891.1"/>
    <property type="molecule type" value="Genomic_DNA"/>
</dbReference>
<dbReference type="CDD" id="cd06257">
    <property type="entry name" value="DnaJ"/>
    <property type="match status" value="1"/>
</dbReference>
<dbReference type="RefSeq" id="XP_011399839.1">
    <property type="nucleotide sequence ID" value="XM_011401537.1"/>
</dbReference>
<dbReference type="OrthoDB" id="10250354at2759"/>
<accession>A0A087SMD7</accession>
<evidence type="ECO:0000259" key="5">
    <source>
        <dbReference type="PROSITE" id="PS50076"/>
    </source>
</evidence>
<proteinExistence type="predicted"/>
<dbReference type="InterPro" id="IPR052243">
    <property type="entry name" value="Mito_inner_membrane_organizer"/>
</dbReference>
<dbReference type="KEGG" id="apro:F751_4952"/>
<dbReference type="eggNOG" id="KOG0718">
    <property type="taxonomic scope" value="Eukaryota"/>
</dbReference>
<dbReference type="AlphaFoldDB" id="A0A087SMD7"/>
<keyword evidence="2" id="KW-0472">Membrane</keyword>
<dbReference type="GO" id="GO:0005739">
    <property type="term" value="C:mitochondrion"/>
    <property type="evidence" value="ECO:0007669"/>
    <property type="project" value="GOC"/>
</dbReference>
<dbReference type="InterPro" id="IPR036869">
    <property type="entry name" value="J_dom_sf"/>
</dbReference>
<dbReference type="PANTHER" id="PTHR44157:SF1">
    <property type="entry name" value="DNAJ HOMOLOG SUBFAMILY C MEMBER 11"/>
    <property type="match status" value="1"/>
</dbReference>
<protein>
    <submittedName>
        <fullName evidence="6">Chaperone protein dnaJ 13</fullName>
    </submittedName>
</protein>
<dbReference type="InterPro" id="IPR024586">
    <property type="entry name" value="DnaJ-like_C11_C"/>
</dbReference>
<dbReference type="InterPro" id="IPR001623">
    <property type="entry name" value="DnaJ_domain"/>
</dbReference>
<evidence type="ECO:0000313" key="7">
    <source>
        <dbReference type="Proteomes" id="UP000028924"/>
    </source>
</evidence>
<dbReference type="GO" id="GO:0016020">
    <property type="term" value="C:membrane"/>
    <property type="evidence" value="ECO:0007669"/>
    <property type="project" value="UniProtKB-SubCell"/>
</dbReference>
<evidence type="ECO:0000313" key="6">
    <source>
        <dbReference type="EMBL" id="KFM26891.1"/>
    </source>
</evidence>
<reference evidence="6 7" key="1">
    <citation type="journal article" date="2014" name="BMC Genomics">
        <title>Oil accumulation mechanisms of the oleaginous microalga Chlorella protothecoides revealed through its genome, transcriptomes, and proteomes.</title>
        <authorList>
            <person name="Gao C."/>
            <person name="Wang Y."/>
            <person name="Shen Y."/>
            <person name="Yan D."/>
            <person name="He X."/>
            <person name="Dai J."/>
            <person name="Wu Q."/>
        </authorList>
    </citation>
    <scope>NUCLEOTIDE SEQUENCE [LARGE SCALE GENOMIC DNA]</scope>
    <source>
        <strain evidence="6 7">0710</strain>
    </source>
</reference>
<name>A0A087SMD7_AUXPR</name>
<dbReference type="SUPFAM" id="SSF46565">
    <property type="entry name" value="Chaperone J-domain"/>
    <property type="match status" value="1"/>
</dbReference>
<dbReference type="InterPro" id="IPR055225">
    <property type="entry name" value="DNAJC11-like_beta-barrel"/>
</dbReference>
<comment type="subcellular location">
    <subcellularLocation>
        <location evidence="1">Membrane</location>
    </subcellularLocation>
</comment>
<dbReference type="STRING" id="3075.A0A087SMD7"/>
<dbReference type="Gene3D" id="1.10.287.110">
    <property type="entry name" value="DnaJ domain"/>
    <property type="match status" value="1"/>
</dbReference>
<evidence type="ECO:0000256" key="4">
    <source>
        <dbReference type="SAM" id="MobiDB-lite"/>
    </source>
</evidence>
<dbReference type="PANTHER" id="PTHR44157">
    <property type="entry name" value="DNAJ HOMOLOG SUBFAMILY C MEMBER 11"/>
    <property type="match status" value="1"/>
</dbReference>
<dbReference type="Proteomes" id="UP000028924">
    <property type="component" value="Unassembled WGS sequence"/>
</dbReference>
<dbReference type="PROSITE" id="PS00636">
    <property type="entry name" value="DNAJ_1"/>
    <property type="match status" value="1"/>
</dbReference>
<dbReference type="GeneID" id="23616343"/>
<feature type="region of interest" description="Disordered" evidence="4">
    <location>
        <begin position="476"/>
        <end position="535"/>
    </location>
</feature>